<comment type="caution">
    <text evidence="10">The sequence shown here is derived from an EMBL/GenBank/DDBJ whole genome shotgun (WGS) entry which is preliminary data.</text>
</comment>
<feature type="transmembrane region" description="Helical" evidence="8">
    <location>
        <begin position="278"/>
        <end position="296"/>
    </location>
</feature>
<proteinExistence type="inferred from homology"/>
<comment type="similarity">
    <text evidence="2">Belongs to the EamA transporter family.</text>
</comment>
<evidence type="ECO:0000256" key="6">
    <source>
        <dbReference type="ARBA" id="ARBA00022989"/>
    </source>
</evidence>
<dbReference type="SUPFAM" id="SSF103481">
    <property type="entry name" value="Multidrug resistance efflux transporter EmrE"/>
    <property type="match status" value="2"/>
</dbReference>
<dbReference type="InterPro" id="IPR004626">
    <property type="entry name" value="RarD"/>
</dbReference>
<dbReference type="NCBIfam" id="TIGR00688">
    <property type="entry name" value="rarD"/>
    <property type="match status" value="1"/>
</dbReference>
<feature type="transmembrane region" description="Helical" evidence="8">
    <location>
        <begin position="139"/>
        <end position="156"/>
    </location>
</feature>
<dbReference type="AlphaFoldDB" id="A0A933KYL7"/>
<organism evidence="10 11">
    <name type="scientific">Devosia nanyangense</name>
    <dbReference type="NCBI Taxonomy" id="1228055"/>
    <lineage>
        <taxon>Bacteria</taxon>
        <taxon>Pseudomonadati</taxon>
        <taxon>Pseudomonadota</taxon>
        <taxon>Alphaproteobacteria</taxon>
        <taxon>Hyphomicrobiales</taxon>
        <taxon>Devosiaceae</taxon>
        <taxon>Devosia</taxon>
    </lineage>
</organism>
<dbReference type="EMBL" id="JACRAF010000004">
    <property type="protein sequence ID" value="MBI4920236.1"/>
    <property type="molecule type" value="Genomic_DNA"/>
</dbReference>
<dbReference type="InterPro" id="IPR037185">
    <property type="entry name" value="EmrE-like"/>
</dbReference>
<keyword evidence="3" id="KW-0813">Transport</keyword>
<feature type="transmembrane region" description="Helical" evidence="8">
    <location>
        <begin position="190"/>
        <end position="210"/>
    </location>
</feature>
<feature type="transmembrane region" description="Helical" evidence="8">
    <location>
        <begin position="53"/>
        <end position="71"/>
    </location>
</feature>
<evidence type="ECO:0000256" key="8">
    <source>
        <dbReference type="SAM" id="Phobius"/>
    </source>
</evidence>
<evidence type="ECO:0000256" key="7">
    <source>
        <dbReference type="ARBA" id="ARBA00023136"/>
    </source>
</evidence>
<keyword evidence="4" id="KW-1003">Cell membrane</keyword>
<feature type="transmembrane region" description="Helical" evidence="8">
    <location>
        <begin position="21"/>
        <end position="41"/>
    </location>
</feature>
<accession>A0A933KYL7</accession>
<keyword evidence="5 8" id="KW-0812">Transmembrane</keyword>
<evidence type="ECO:0000259" key="9">
    <source>
        <dbReference type="Pfam" id="PF00892"/>
    </source>
</evidence>
<comment type="subcellular location">
    <subcellularLocation>
        <location evidence="1">Cell membrane</location>
        <topology evidence="1">Multi-pass membrane protein</topology>
    </subcellularLocation>
</comment>
<evidence type="ECO:0000256" key="4">
    <source>
        <dbReference type="ARBA" id="ARBA00022475"/>
    </source>
</evidence>
<dbReference type="GO" id="GO:0005886">
    <property type="term" value="C:plasma membrane"/>
    <property type="evidence" value="ECO:0007669"/>
    <property type="project" value="UniProtKB-SubCell"/>
</dbReference>
<reference evidence="10" key="1">
    <citation type="submission" date="2020-07" db="EMBL/GenBank/DDBJ databases">
        <title>Huge and variable diversity of episymbiotic CPR bacteria and DPANN archaea in groundwater ecosystems.</title>
        <authorList>
            <person name="He C.Y."/>
            <person name="Keren R."/>
            <person name="Whittaker M."/>
            <person name="Farag I.F."/>
            <person name="Doudna J."/>
            <person name="Cate J.H.D."/>
            <person name="Banfield J.F."/>
        </authorList>
    </citation>
    <scope>NUCLEOTIDE SEQUENCE</scope>
    <source>
        <strain evidence="10">NC_groundwater_1586_Pr3_B-0.1um_66_15</strain>
    </source>
</reference>
<evidence type="ECO:0000256" key="2">
    <source>
        <dbReference type="ARBA" id="ARBA00007362"/>
    </source>
</evidence>
<feature type="transmembrane region" description="Helical" evidence="8">
    <location>
        <begin position="83"/>
        <end position="103"/>
    </location>
</feature>
<dbReference type="Pfam" id="PF00892">
    <property type="entry name" value="EamA"/>
    <property type="match status" value="1"/>
</dbReference>
<feature type="domain" description="EamA" evidence="9">
    <location>
        <begin position="22"/>
        <end position="153"/>
    </location>
</feature>
<keyword evidence="6 8" id="KW-1133">Transmembrane helix</keyword>
<dbReference type="InterPro" id="IPR000620">
    <property type="entry name" value="EamA_dom"/>
</dbReference>
<evidence type="ECO:0000256" key="1">
    <source>
        <dbReference type="ARBA" id="ARBA00004651"/>
    </source>
</evidence>
<evidence type="ECO:0000256" key="3">
    <source>
        <dbReference type="ARBA" id="ARBA00022448"/>
    </source>
</evidence>
<feature type="transmembrane region" description="Helical" evidence="8">
    <location>
        <begin position="255"/>
        <end position="272"/>
    </location>
</feature>
<feature type="transmembrane region" description="Helical" evidence="8">
    <location>
        <begin position="162"/>
        <end position="178"/>
    </location>
</feature>
<gene>
    <name evidence="10" type="primary">rarD</name>
    <name evidence="10" type="ORF">HY834_00670</name>
</gene>
<dbReference type="Proteomes" id="UP000782610">
    <property type="component" value="Unassembled WGS sequence"/>
</dbReference>
<protein>
    <submittedName>
        <fullName evidence="10">EamA family transporter RarD</fullName>
    </submittedName>
</protein>
<evidence type="ECO:0000313" key="11">
    <source>
        <dbReference type="Proteomes" id="UP000782610"/>
    </source>
</evidence>
<keyword evidence="7 8" id="KW-0472">Membrane</keyword>
<evidence type="ECO:0000313" key="10">
    <source>
        <dbReference type="EMBL" id="MBI4920236.1"/>
    </source>
</evidence>
<feature type="transmembrane region" description="Helical" evidence="8">
    <location>
        <begin position="115"/>
        <end position="132"/>
    </location>
</feature>
<sequence>MTVAQSAIPVNAADRRARAGFGAGLGAYLLWGFLPLLFHFLQAAGSVTVVANRTIWSLFFVGAILVIGRRLPEVAAALKDRRTLRSMLISSVLLAVNWLIYVWAVETGQVLEGSFGYFINPLVNVAIGMVFLGERQSRWQVVAIAVAVVAIAIQWIGIGRVPFIALSLAVSFGFYGFFRKTAKVGSASGLFVETLLLVPLAVGYLIYTFVRDGGIGLHGDPYTMSLLVLTGPATAVPLLLFAFAVQRLRLTTIGMLQYLGPSIQFLLAVFFFSEPLNALRLLSFGLIWVSLVVYSADSYYRRGKAMG</sequence>
<evidence type="ECO:0000256" key="5">
    <source>
        <dbReference type="ARBA" id="ARBA00022692"/>
    </source>
</evidence>
<feature type="transmembrane region" description="Helical" evidence="8">
    <location>
        <begin position="222"/>
        <end position="243"/>
    </location>
</feature>
<name>A0A933KYL7_9HYPH</name>